<protein>
    <submittedName>
        <fullName evidence="2">Uncharacterized protein</fullName>
    </submittedName>
</protein>
<reference evidence="2" key="1">
    <citation type="journal article" date="2015" name="Proc. Natl. Acad. Sci. U.S.A.">
        <title>Networks of energetic and metabolic interactions define dynamics in microbial communities.</title>
        <authorList>
            <person name="Embree M."/>
            <person name="Liu J.K."/>
            <person name="Al-Bassam M.M."/>
            <person name="Zengler K."/>
        </authorList>
    </citation>
    <scope>NUCLEOTIDE SEQUENCE</scope>
</reference>
<gene>
    <name evidence="2" type="ORF">ASZ90_017759</name>
</gene>
<feature type="transmembrane region" description="Helical" evidence="1">
    <location>
        <begin position="54"/>
        <end position="76"/>
    </location>
</feature>
<keyword evidence="1" id="KW-0812">Transmembrane</keyword>
<organism evidence="2">
    <name type="scientific">hydrocarbon metagenome</name>
    <dbReference type="NCBI Taxonomy" id="938273"/>
    <lineage>
        <taxon>unclassified sequences</taxon>
        <taxon>metagenomes</taxon>
        <taxon>ecological metagenomes</taxon>
    </lineage>
</organism>
<dbReference type="AlphaFoldDB" id="A0A0W8E8A9"/>
<evidence type="ECO:0000313" key="2">
    <source>
        <dbReference type="EMBL" id="KUG04879.1"/>
    </source>
</evidence>
<proteinExistence type="predicted"/>
<accession>A0A0W8E8A9</accession>
<keyword evidence="1" id="KW-1133">Transmembrane helix</keyword>
<comment type="caution">
    <text evidence="2">The sequence shown here is derived from an EMBL/GenBank/DDBJ whole genome shotgun (WGS) entry which is preliminary data.</text>
</comment>
<sequence>MKQFFNKIGIHKMDEMEKNIALKAQRNALIYLMVALLVWSLYESYKVHMQNSSINLAPCFLLVSTAFVLIFSQMYLQKQAVKGDDEYKEENPFYKLILAIAIIVGVIVSIGSWILMAGR</sequence>
<dbReference type="EMBL" id="LNQE01001837">
    <property type="protein sequence ID" value="KUG04879.1"/>
    <property type="molecule type" value="Genomic_DNA"/>
</dbReference>
<evidence type="ECO:0000256" key="1">
    <source>
        <dbReference type="SAM" id="Phobius"/>
    </source>
</evidence>
<feature type="transmembrane region" description="Helical" evidence="1">
    <location>
        <begin position="20"/>
        <end position="42"/>
    </location>
</feature>
<feature type="transmembrane region" description="Helical" evidence="1">
    <location>
        <begin position="96"/>
        <end position="116"/>
    </location>
</feature>
<name>A0A0W8E8A9_9ZZZZ</name>
<keyword evidence="1" id="KW-0472">Membrane</keyword>